<evidence type="ECO:0000313" key="4">
    <source>
        <dbReference type="Proteomes" id="UP000236755"/>
    </source>
</evidence>
<dbReference type="Proteomes" id="UP000236755">
    <property type="component" value="Unassembled WGS sequence"/>
</dbReference>
<accession>A0A1H3X0L4</accession>
<organism evidence="3 4">
    <name type="scientific">Haloplanus vescus</name>
    <dbReference type="NCBI Taxonomy" id="555874"/>
    <lineage>
        <taxon>Archaea</taxon>
        <taxon>Methanobacteriati</taxon>
        <taxon>Methanobacteriota</taxon>
        <taxon>Stenosarchaea group</taxon>
        <taxon>Halobacteria</taxon>
        <taxon>Halobacteriales</taxon>
        <taxon>Haloferacaceae</taxon>
        <taxon>Haloplanus</taxon>
    </lineage>
</organism>
<gene>
    <name evidence="3" type="ORF">SAMN04488065_1253</name>
</gene>
<evidence type="ECO:0000259" key="2">
    <source>
        <dbReference type="Pfam" id="PF26404"/>
    </source>
</evidence>
<sequence length="260" mass="29307">MSDQPTDSQLDERPRGILTPDDRQYLRGEKDLSDSAERNARQRIRDRIQESLADFELLWTCLPERDLHLLFAPDDQQAHQKLRSSAHYAIAFLRLGLWTNEDLHPDRIADAIEQAAFAAGKLAHADVQLDTEPAPEGDLLLAAMRDKNNRIAEIRDRVEEDDLEPSREAALRQEAHREATFLYHLFEKGLVDPSVDPEALAAIDLFGQESDIAADAVEKERTPVVESPIVRQPLPIVTDVSYDSPEDSVDQSAIQTRDNG</sequence>
<evidence type="ECO:0000256" key="1">
    <source>
        <dbReference type="SAM" id="MobiDB-lite"/>
    </source>
</evidence>
<dbReference type="Pfam" id="PF26404">
    <property type="entry name" value="DUF8102"/>
    <property type="match status" value="1"/>
</dbReference>
<dbReference type="EMBL" id="FNQT01000001">
    <property type="protein sequence ID" value="SDZ92501.1"/>
    <property type="molecule type" value="Genomic_DNA"/>
</dbReference>
<dbReference type="AlphaFoldDB" id="A0A1H3X0L4"/>
<feature type="compositionally biased region" description="Polar residues" evidence="1">
    <location>
        <begin position="250"/>
        <end position="260"/>
    </location>
</feature>
<dbReference type="RefSeq" id="WP_092632976.1">
    <property type="nucleotide sequence ID" value="NZ_FNQT01000001.1"/>
</dbReference>
<evidence type="ECO:0000313" key="3">
    <source>
        <dbReference type="EMBL" id="SDZ92501.1"/>
    </source>
</evidence>
<name>A0A1H3X0L4_9EURY</name>
<dbReference type="InterPro" id="IPR058415">
    <property type="entry name" value="DUF8102"/>
</dbReference>
<feature type="compositionally biased region" description="Basic and acidic residues" evidence="1">
    <location>
        <begin position="10"/>
        <end position="38"/>
    </location>
</feature>
<feature type="region of interest" description="Disordered" evidence="1">
    <location>
        <begin position="238"/>
        <end position="260"/>
    </location>
</feature>
<protein>
    <recommendedName>
        <fullName evidence="2">Domain of unknown function domain-containing protein</fullName>
    </recommendedName>
</protein>
<dbReference type="OrthoDB" id="193906at2157"/>
<dbReference type="STRING" id="555874.SAMN04488065_1253"/>
<keyword evidence="4" id="KW-1185">Reference proteome</keyword>
<feature type="region of interest" description="Disordered" evidence="1">
    <location>
        <begin position="1"/>
        <end position="38"/>
    </location>
</feature>
<reference evidence="3 4" key="1">
    <citation type="submission" date="2016-10" db="EMBL/GenBank/DDBJ databases">
        <authorList>
            <person name="de Groot N.N."/>
        </authorList>
    </citation>
    <scope>NUCLEOTIDE SEQUENCE [LARGE SCALE GENOMIC DNA]</scope>
    <source>
        <strain evidence="3 4">CGMCC 1.8712</strain>
    </source>
</reference>
<feature type="domain" description="Domain of unknown function" evidence="2">
    <location>
        <begin position="17"/>
        <end position="168"/>
    </location>
</feature>
<proteinExistence type="predicted"/>